<evidence type="ECO:0000256" key="5">
    <source>
        <dbReference type="ARBA" id="ARBA00023180"/>
    </source>
</evidence>
<organism evidence="9">
    <name type="scientific">Salpingoeca rosetta (strain ATCC 50818 / BSB-021)</name>
    <dbReference type="NCBI Taxonomy" id="946362"/>
    <lineage>
        <taxon>Eukaryota</taxon>
        <taxon>Choanoflagellata</taxon>
        <taxon>Craspedida</taxon>
        <taxon>Salpingoecidae</taxon>
        <taxon>Salpingoeca</taxon>
    </lineage>
</organism>
<keyword evidence="9" id="KW-1185">Reference proteome</keyword>
<evidence type="ECO:0000313" key="8">
    <source>
        <dbReference type="EMBL" id="EGD83636.1"/>
    </source>
</evidence>
<evidence type="ECO:0000256" key="7">
    <source>
        <dbReference type="SAM" id="SignalP"/>
    </source>
</evidence>
<comment type="subcellular location">
    <subcellularLocation>
        <location evidence="1">Secreted</location>
        <location evidence="1">Cell wall</location>
    </subcellularLocation>
</comment>
<keyword evidence="5" id="KW-0325">Glycoprotein</keyword>
<dbReference type="SUPFAM" id="SSF52058">
    <property type="entry name" value="L domain-like"/>
    <property type="match status" value="1"/>
</dbReference>
<dbReference type="EMBL" id="GL832963">
    <property type="protein sequence ID" value="EGD83636.1"/>
    <property type="molecule type" value="Genomic_DNA"/>
</dbReference>
<protein>
    <recommendedName>
        <fullName evidence="10">Receptor L-domain domain-containing protein</fullName>
    </recommendedName>
</protein>
<dbReference type="Gene3D" id="3.80.10.10">
    <property type="entry name" value="Ribonuclease Inhibitor"/>
    <property type="match status" value="1"/>
</dbReference>
<dbReference type="GeneID" id="16075720"/>
<dbReference type="InterPro" id="IPR032675">
    <property type="entry name" value="LRR_dom_sf"/>
</dbReference>
<reference evidence="8" key="1">
    <citation type="submission" date="2009-08" db="EMBL/GenBank/DDBJ databases">
        <title>Annotation of Salpingoeca rosetta.</title>
        <authorList>
            <consortium name="The Broad Institute Genome Sequencing Platform"/>
            <person name="Russ C."/>
            <person name="Cuomo C."/>
            <person name="Burger G."/>
            <person name="Gray M.W."/>
            <person name="Holland P.W.H."/>
            <person name="King N."/>
            <person name="Lang F.B.F."/>
            <person name="Roger A.J."/>
            <person name="Ruiz-Trillo I."/>
            <person name="Young S.K."/>
            <person name="Zeng Q."/>
            <person name="Gargeya S."/>
            <person name="Alvarado L."/>
            <person name="Berlin A."/>
            <person name="Chapman S.B."/>
            <person name="Chen Z."/>
            <person name="Freedman E."/>
            <person name="Gellesch M."/>
            <person name="Goldberg J."/>
            <person name="Griggs A."/>
            <person name="Gujja S."/>
            <person name="Heilman E."/>
            <person name="Heiman D."/>
            <person name="Howarth C."/>
            <person name="Mehta T."/>
            <person name="Neiman D."/>
            <person name="Pearson M."/>
            <person name="Roberts A."/>
            <person name="Saif S."/>
            <person name="Shea T."/>
            <person name="Shenoy N."/>
            <person name="Sisk P."/>
            <person name="Stolte C."/>
            <person name="Sykes S."/>
            <person name="White J."/>
            <person name="Yandava C."/>
            <person name="Haas B."/>
            <person name="Nusbaum C."/>
            <person name="Birren B."/>
        </authorList>
    </citation>
    <scope>NUCLEOTIDE SEQUENCE [LARGE SCALE GENOMIC DNA]</scope>
    <source>
        <strain evidence="8">ATCC 50818</strain>
    </source>
</reference>
<proteinExistence type="predicted"/>
<name>F2U704_SALR5</name>
<sequence>MRVGATRPSRLSPGAAALLFSTLCVVLAAAYIPGAACQDSQPTTAAGQQEHAPLLKQEGPTITAESATSRGTGGGITAQAGANASVHVLTVQAKAPNAASPHTSTCCVGGLDLVAALRNVSKAAVAALGAVADDDPTFDTAVSSKLMDVLAHGQGAPSTSISLSQDAQVHAACIDHDNQEAGDESTTPLRYHPGLCADDANNLHINPSPGRDVWLWPQPDTGSLYVGDVDVVAFLRTVSASLASITGSLFREAGALGLATTADIDVDSLDTIARFALMPSPFRGAGETESHNSSFDDSESIASESTVTIDDNGDLHLHSTGDIRFRSLQQQSRHNASAWPGPLVVDGMDILYVVKLLQQAQAKLTGIPCYGHSPTFALNCADQTSRSLLALRSSIPLCSIVNVTNCCCRELSFVRSIATSVSIAANTVHANLTGLASVGGAIAVEESDITAARLRTIAFGQMTYIGGDVRLSMTPLQALSFANITSIDGLVDLSENTHLTAVAFGALNRISATLNLNRNSNLSSIDFGALTHIGGELQLEGTGLQALVLRGIQHIGSIIHLNNNEQLQHVDLADLTAIPQALYLADSSSLQSVNLGHVTSVAGNLNLFRNGNLSSVMFPNLLRANGAIYLHETRIPTLAFSQVTTIAGALFVDNCHQLTLIDFGALTSILGTVKLHHNDALTSINFANLRSTKSLELHDNSILTSVDFASVSTVNGDVDLTACPQLQSVDFGTGQLSIEGKLLLQGNSQLTTLDFSNVTAINGIIDIRDCEQLESVDFYHLGSCLCVDGPTMVSRAPQYCLLC</sequence>
<feature type="signal peptide" evidence="7">
    <location>
        <begin position="1"/>
        <end position="37"/>
    </location>
</feature>
<evidence type="ECO:0000256" key="6">
    <source>
        <dbReference type="SAM" id="MobiDB-lite"/>
    </source>
</evidence>
<dbReference type="Gene3D" id="3.80.20.20">
    <property type="entry name" value="Receptor L-domain"/>
    <property type="match status" value="1"/>
</dbReference>
<accession>F2U704</accession>
<evidence type="ECO:0000256" key="1">
    <source>
        <dbReference type="ARBA" id="ARBA00004191"/>
    </source>
</evidence>
<evidence type="ECO:0008006" key="10">
    <source>
        <dbReference type="Google" id="ProtNLM"/>
    </source>
</evidence>
<dbReference type="AlphaFoldDB" id="F2U704"/>
<dbReference type="RefSeq" id="XP_004995140.1">
    <property type="nucleotide sequence ID" value="XM_004995083.1"/>
</dbReference>
<dbReference type="InParanoid" id="F2U704"/>
<evidence type="ECO:0000313" key="9">
    <source>
        <dbReference type="Proteomes" id="UP000007799"/>
    </source>
</evidence>
<feature type="chain" id="PRO_5003287184" description="Receptor L-domain domain-containing protein" evidence="7">
    <location>
        <begin position="38"/>
        <end position="803"/>
    </location>
</feature>
<evidence type="ECO:0000256" key="3">
    <source>
        <dbReference type="ARBA" id="ARBA00022525"/>
    </source>
</evidence>
<keyword evidence="2" id="KW-0134">Cell wall</keyword>
<dbReference type="OrthoDB" id="536881at2759"/>
<dbReference type="PANTHER" id="PTHR31018">
    <property type="entry name" value="SPORULATION-SPECIFIC PROTEIN-RELATED"/>
    <property type="match status" value="1"/>
</dbReference>
<dbReference type="InterPro" id="IPR036941">
    <property type="entry name" value="Rcpt_L-dom_sf"/>
</dbReference>
<keyword evidence="4 7" id="KW-0732">Signal</keyword>
<dbReference type="PANTHER" id="PTHR31018:SF3">
    <property type="entry name" value="RECEPTOR PROTEIN-TYROSINE KINASE"/>
    <property type="match status" value="1"/>
</dbReference>
<dbReference type="KEGG" id="sre:PTSG_04244"/>
<evidence type="ECO:0000256" key="4">
    <source>
        <dbReference type="ARBA" id="ARBA00022729"/>
    </source>
</evidence>
<keyword evidence="3" id="KW-0964">Secreted</keyword>
<dbReference type="Proteomes" id="UP000007799">
    <property type="component" value="Unassembled WGS sequence"/>
</dbReference>
<evidence type="ECO:0000256" key="2">
    <source>
        <dbReference type="ARBA" id="ARBA00022512"/>
    </source>
</evidence>
<gene>
    <name evidence="8" type="ORF">PTSG_04244</name>
</gene>
<dbReference type="InterPro" id="IPR051648">
    <property type="entry name" value="CWI-Assembly_Regulator"/>
</dbReference>
<feature type="region of interest" description="Disordered" evidence="6">
    <location>
        <begin position="40"/>
        <end position="76"/>
    </location>
</feature>